<accession>A0A6J7HEA9</accession>
<dbReference type="AlphaFoldDB" id="A0A6J7HEA9"/>
<dbReference type="GO" id="GO:0016020">
    <property type="term" value="C:membrane"/>
    <property type="evidence" value="ECO:0007669"/>
    <property type="project" value="InterPro"/>
</dbReference>
<dbReference type="EMBL" id="CAFBMC010000164">
    <property type="protein sequence ID" value="CAB4914109.1"/>
    <property type="molecule type" value="Genomic_DNA"/>
</dbReference>
<dbReference type="GO" id="GO:0022904">
    <property type="term" value="P:respiratory electron transport chain"/>
    <property type="evidence" value="ECO:0007669"/>
    <property type="project" value="InterPro"/>
</dbReference>
<keyword evidence="1" id="KW-0812">Transmembrane</keyword>
<sequence length="142" mass="15182">MAGTVLGTICMWWGVKGIAKGHIGRLMVGALLSSLIILIAFVAQIVQLSTFPFGPTDGAYASATFWLAIATAIHLSLLTFLTTAIVGRTRAGRITPNNHSHARLVAMWMTYVCVAALLGAVFTTVMKESPNQNAPTFGTFRE</sequence>
<evidence type="ECO:0000313" key="2">
    <source>
        <dbReference type="EMBL" id="CAB4914109.1"/>
    </source>
</evidence>
<keyword evidence="1" id="KW-0472">Membrane</keyword>
<dbReference type="InterPro" id="IPR013833">
    <property type="entry name" value="Cyt_c_oxidase_su3_a-hlx"/>
</dbReference>
<reference evidence="2" key="1">
    <citation type="submission" date="2020-05" db="EMBL/GenBank/DDBJ databases">
        <authorList>
            <person name="Chiriac C."/>
            <person name="Salcher M."/>
            <person name="Ghai R."/>
            <person name="Kavagutti S V."/>
        </authorList>
    </citation>
    <scope>NUCLEOTIDE SEQUENCE</scope>
</reference>
<organism evidence="2">
    <name type="scientific">freshwater metagenome</name>
    <dbReference type="NCBI Taxonomy" id="449393"/>
    <lineage>
        <taxon>unclassified sequences</taxon>
        <taxon>metagenomes</taxon>
        <taxon>ecological metagenomes</taxon>
    </lineage>
</organism>
<dbReference type="GO" id="GO:0004129">
    <property type="term" value="F:cytochrome-c oxidase activity"/>
    <property type="evidence" value="ECO:0007669"/>
    <property type="project" value="InterPro"/>
</dbReference>
<feature type="transmembrane region" description="Helical" evidence="1">
    <location>
        <begin position="108"/>
        <end position="126"/>
    </location>
</feature>
<dbReference type="Gene3D" id="1.20.120.80">
    <property type="entry name" value="Cytochrome c oxidase, subunit III, four-helix bundle"/>
    <property type="match status" value="1"/>
</dbReference>
<feature type="transmembrane region" description="Helical" evidence="1">
    <location>
        <begin position="65"/>
        <end position="87"/>
    </location>
</feature>
<protein>
    <submittedName>
        <fullName evidence="2">Unannotated protein</fullName>
    </submittedName>
</protein>
<keyword evidence="1" id="KW-1133">Transmembrane helix</keyword>
<evidence type="ECO:0000256" key="1">
    <source>
        <dbReference type="SAM" id="Phobius"/>
    </source>
</evidence>
<dbReference type="SUPFAM" id="SSF81452">
    <property type="entry name" value="Cytochrome c oxidase subunit III-like"/>
    <property type="match status" value="1"/>
</dbReference>
<dbReference type="InterPro" id="IPR035973">
    <property type="entry name" value="Cyt_c_oxidase_su3-like_sf"/>
</dbReference>
<feature type="transmembrane region" description="Helical" evidence="1">
    <location>
        <begin position="26"/>
        <end position="45"/>
    </location>
</feature>
<gene>
    <name evidence="2" type="ORF">UFOPK3495_01770</name>
</gene>
<proteinExistence type="predicted"/>
<name>A0A6J7HEA9_9ZZZZ</name>